<dbReference type="InterPro" id="IPR016215">
    <property type="entry name" value="NTA_MOA"/>
</dbReference>
<accession>A0ABV5BAS4</accession>
<keyword evidence="2" id="KW-0288">FMN</keyword>
<evidence type="ECO:0000313" key="7">
    <source>
        <dbReference type="EMBL" id="MFB5682813.1"/>
    </source>
</evidence>
<evidence type="ECO:0000256" key="2">
    <source>
        <dbReference type="ARBA" id="ARBA00022643"/>
    </source>
</evidence>
<evidence type="ECO:0000256" key="5">
    <source>
        <dbReference type="ARBA" id="ARBA00033748"/>
    </source>
</evidence>
<sequence length="440" mass="48827">MSRGRKLKLGLFIQGAGHHVAGWRHPEAHSGSENFDLITQLAQKAEQAKLDMIFLADGLTTSAGSPPSVVARFEPITLLAALSTVTRRIGLAVTASTTYYDPFNLARLIASVDKLSDGRAAWNVVTTSTHEAALNFSAQDHLDHSLRYERAAEFVEVVKGLWDSWEQEPYIVNKETGEYIDKRKVHELNHKGKYFSVKGPLNVSQSPQGHPVIIQAGSSGPGQELAAQIGEVVFTAQQSYEDAQNFYSGLKGLLPKYGRPPEHVHILPGLFPVIGATEKEAREKYEQLQSFIDDSRAYDTLEERFEYDLRGYSLDDPVPDIPESSGRKSRPQLLMKLARDKGLTLRQLFREVAGARGHRIVVGTPIQLADHIQKWFEGYAADGFNIMPPYVPGGFDDFVEGVIPELQNRGLFRTDYEGSTLREHLGLPVPANRHSTVPTS</sequence>
<keyword evidence="1" id="KW-0285">Flavoprotein</keyword>
<organism evidence="7 8">
    <name type="scientific">Paenibacillus terreus</name>
    <dbReference type="NCBI Taxonomy" id="1387834"/>
    <lineage>
        <taxon>Bacteria</taxon>
        <taxon>Bacillati</taxon>
        <taxon>Bacillota</taxon>
        <taxon>Bacilli</taxon>
        <taxon>Bacillales</taxon>
        <taxon>Paenibacillaceae</taxon>
        <taxon>Paenibacillus</taxon>
    </lineage>
</organism>
<dbReference type="PANTHER" id="PTHR30011">
    <property type="entry name" value="ALKANESULFONATE MONOOXYGENASE-RELATED"/>
    <property type="match status" value="1"/>
</dbReference>
<dbReference type="InterPro" id="IPR011251">
    <property type="entry name" value="Luciferase-like_dom"/>
</dbReference>
<dbReference type="EMBL" id="JBHILM010000020">
    <property type="protein sequence ID" value="MFB5682813.1"/>
    <property type="molecule type" value="Genomic_DNA"/>
</dbReference>
<dbReference type="InterPro" id="IPR036661">
    <property type="entry name" value="Luciferase-like_sf"/>
</dbReference>
<dbReference type="GO" id="GO:0016491">
    <property type="term" value="F:oxidoreductase activity"/>
    <property type="evidence" value="ECO:0007669"/>
    <property type="project" value="UniProtKB-KW"/>
</dbReference>
<evidence type="ECO:0000313" key="8">
    <source>
        <dbReference type="Proteomes" id="UP001580407"/>
    </source>
</evidence>
<dbReference type="Gene3D" id="3.20.20.30">
    <property type="entry name" value="Luciferase-like domain"/>
    <property type="match status" value="1"/>
</dbReference>
<keyword evidence="4" id="KW-0503">Monooxygenase</keyword>
<dbReference type="InterPro" id="IPR051260">
    <property type="entry name" value="Diverse_substr_monoxygenases"/>
</dbReference>
<comment type="similarity">
    <text evidence="5">Belongs to the NtaA/SnaA/DszA monooxygenase family.</text>
</comment>
<protein>
    <submittedName>
        <fullName evidence="7">LLM class flavin-dependent oxidoreductase</fullName>
        <ecNumber evidence="7">1.-.-.-</ecNumber>
    </submittedName>
</protein>
<evidence type="ECO:0000259" key="6">
    <source>
        <dbReference type="Pfam" id="PF00296"/>
    </source>
</evidence>
<dbReference type="Proteomes" id="UP001580407">
    <property type="component" value="Unassembled WGS sequence"/>
</dbReference>
<proteinExistence type="inferred from homology"/>
<keyword evidence="8" id="KW-1185">Reference proteome</keyword>
<evidence type="ECO:0000256" key="1">
    <source>
        <dbReference type="ARBA" id="ARBA00022630"/>
    </source>
</evidence>
<evidence type="ECO:0000256" key="3">
    <source>
        <dbReference type="ARBA" id="ARBA00023002"/>
    </source>
</evidence>
<dbReference type="CDD" id="cd01095">
    <property type="entry name" value="Nitrilotriacetate_monoxgenase"/>
    <property type="match status" value="1"/>
</dbReference>
<gene>
    <name evidence="7" type="ORF">ACE3NQ_18005</name>
</gene>
<reference evidence="7 8" key="1">
    <citation type="submission" date="2024-09" db="EMBL/GenBank/DDBJ databases">
        <authorList>
            <person name="Ruan L."/>
        </authorList>
    </citation>
    <scope>NUCLEOTIDE SEQUENCE [LARGE SCALE GENOMIC DNA]</scope>
    <source>
        <strain evidence="7 8">D33</strain>
    </source>
</reference>
<comment type="caution">
    <text evidence="7">The sequence shown here is derived from an EMBL/GenBank/DDBJ whole genome shotgun (WGS) entry which is preliminary data.</text>
</comment>
<evidence type="ECO:0000256" key="4">
    <source>
        <dbReference type="ARBA" id="ARBA00023033"/>
    </source>
</evidence>
<dbReference type="PANTHER" id="PTHR30011:SF16">
    <property type="entry name" value="C2H2 FINGER DOMAIN TRANSCRIPTION FACTOR (EUROFUNG)-RELATED"/>
    <property type="match status" value="1"/>
</dbReference>
<name>A0ABV5BAS4_9BACL</name>
<feature type="domain" description="Luciferase-like" evidence="6">
    <location>
        <begin position="20"/>
        <end position="377"/>
    </location>
</feature>
<dbReference type="SUPFAM" id="SSF51679">
    <property type="entry name" value="Bacterial luciferase-like"/>
    <property type="match status" value="1"/>
</dbReference>
<dbReference type="NCBIfam" id="TIGR03860">
    <property type="entry name" value="FMN_nitrolo"/>
    <property type="match status" value="1"/>
</dbReference>
<dbReference type="EC" id="1.-.-.-" evidence="7"/>
<dbReference type="PIRSF" id="PIRSF000337">
    <property type="entry name" value="NTA_MOA"/>
    <property type="match status" value="1"/>
</dbReference>
<dbReference type="RefSeq" id="WP_375526559.1">
    <property type="nucleotide sequence ID" value="NZ_JBHILM010000020.1"/>
</dbReference>
<keyword evidence="3 7" id="KW-0560">Oxidoreductase</keyword>
<dbReference type="Pfam" id="PF00296">
    <property type="entry name" value="Bac_luciferase"/>
    <property type="match status" value="1"/>
</dbReference>